<organism evidence="3 4">
    <name type="scientific">Companilactobacillus allii</name>
    <dbReference type="NCBI Taxonomy" id="1847728"/>
    <lineage>
        <taxon>Bacteria</taxon>
        <taxon>Bacillati</taxon>
        <taxon>Bacillota</taxon>
        <taxon>Bacilli</taxon>
        <taxon>Lactobacillales</taxon>
        <taxon>Lactobacillaceae</taxon>
        <taxon>Companilactobacillus</taxon>
    </lineage>
</organism>
<dbReference type="GO" id="GO:0006629">
    <property type="term" value="P:lipid metabolic process"/>
    <property type="evidence" value="ECO:0007669"/>
    <property type="project" value="InterPro"/>
</dbReference>
<keyword evidence="3" id="KW-0378">Hydrolase</keyword>
<feature type="chain" id="PRO_5013247328" evidence="1">
    <location>
        <begin position="25"/>
        <end position="284"/>
    </location>
</feature>
<gene>
    <name evidence="3" type="ORF">BTM29_07405</name>
</gene>
<dbReference type="InterPro" id="IPR017946">
    <property type="entry name" value="PLC-like_Pdiesterase_TIM-brl"/>
</dbReference>
<reference evidence="4" key="1">
    <citation type="submission" date="2016-12" db="EMBL/GenBank/DDBJ databases">
        <authorList>
            <person name="Jung M.Y."/>
            <person name="Lee S.H."/>
        </authorList>
    </citation>
    <scope>NUCLEOTIDE SEQUENCE [LARGE SCALE GENOMIC DNA]</scope>
    <source>
        <strain evidence="4">WiKim39</strain>
    </source>
</reference>
<accession>A0A1P8Q3I0</accession>
<dbReference type="PANTHER" id="PTHR46211:SF8">
    <property type="entry name" value="PHOSPHODIESTERASE"/>
    <property type="match status" value="1"/>
</dbReference>
<dbReference type="Gene3D" id="3.20.20.190">
    <property type="entry name" value="Phosphatidylinositol (PI) phosphodiesterase"/>
    <property type="match status" value="1"/>
</dbReference>
<dbReference type="OrthoDB" id="384721at2"/>
<dbReference type="PROSITE" id="PS51704">
    <property type="entry name" value="GP_PDE"/>
    <property type="match status" value="1"/>
</dbReference>
<feature type="domain" description="GP-PDE" evidence="2">
    <location>
        <begin position="46"/>
        <end position="280"/>
    </location>
</feature>
<keyword evidence="4" id="KW-1185">Reference proteome</keyword>
<dbReference type="RefSeq" id="WP_076615553.1">
    <property type="nucleotide sequence ID" value="NZ_CP019323.1"/>
</dbReference>
<dbReference type="Proteomes" id="UP000187499">
    <property type="component" value="Chromosome"/>
</dbReference>
<evidence type="ECO:0000256" key="1">
    <source>
        <dbReference type="SAM" id="SignalP"/>
    </source>
</evidence>
<sequence length="284" mass="32336">MKKLPIVAILTAILLGVGTTKVSASVKAKNKTSIETSVNHASNETPLVFSHRGSPYNEPEHSFAGYNQAIKDGSQYIEQDVWLSKDGKLYVSHDDNLKRTTNKNIKISTSNSNKLAKVKLANGEKLHQLGDVFKKYNKNVHYIIEAKKGAGDNTDTEKALAKVLNQYKMNNNIIMQDSSIPGIKEFHGKKSQKKIPILWLLDSVTERQYTEEIDNAPRYITFISINQDQWTKKLIKKAHHNGFKTNAWTIDTYNDNYNALKIYKFDSLFTNNTKETNKLINKWE</sequence>
<protein>
    <submittedName>
        <fullName evidence="3">Hydrolase</fullName>
    </submittedName>
</protein>
<name>A0A1P8Q3I0_9LACO</name>
<dbReference type="SUPFAM" id="SSF51695">
    <property type="entry name" value="PLC-like phosphodiesterases"/>
    <property type="match status" value="1"/>
</dbReference>
<evidence type="ECO:0000259" key="2">
    <source>
        <dbReference type="PROSITE" id="PS51704"/>
    </source>
</evidence>
<dbReference type="EMBL" id="CP019323">
    <property type="protein sequence ID" value="APX72398.1"/>
    <property type="molecule type" value="Genomic_DNA"/>
</dbReference>
<dbReference type="PANTHER" id="PTHR46211">
    <property type="entry name" value="GLYCEROPHOSPHORYL DIESTER PHOSPHODIESTERASE"/>
    <property type="match status" value="1"/>
</dbReference>
<dbReference type="InterPro" id="IPR030395">
    <property type="entry name" value="GP_PDE_dom"/>
</dbReference>
<keyword evidence="1" id="KW-0732">Signal</keyword>
<proteinExistence type="predicted"/>
<dbReference type="GO" id="GO:0008081">
    <property type="term" value="F:phosphoric diester hydrolase activity"/>
    <property type="evidence" value="ECO:0007669"/>
    <property type="project" value="InterPro"/>
</dbReference>
<dbReference type="KEGG" id="lalw:BTM29_07405"/>
<feature type="signal peptide" evidence="1">
    <location>
        <begin position="1"/>
        <end position="24"/>
    </location>
</feature>
<dbReference type="STRING" id="1847728.BTM29_07405"/>
<dbReference type="Pfam" id="PF03009">
    <property type="entry name" value="GDPD"/>
    <property type="match status" value="1"/>
</dbReference>
<dbReference type="PROSITE" id="PS50007">
    <property type="entry name" value="PIPLC_X_DOMAIN"/>
    <property type="match status" value="1"/>
</dbReference>
<evidence type="ECO:0000313" key="3">
    <source>
        <dbReference type="EMBL" id="APX72398.1"/>
    </source>
</evidence>
<dbReference type="AlphaFoldDB" id="A0A1P8Q3I0"/>
<evidence type="ECO:0000313" key="4">
    <source>
        <dbReference type="Proteomes" id="UP000187499"/>
    </source>
</evidence>